<evidence type="ECO:0000313" key="2">
    <source>
        <dbReference type="WBParaSite" id="ES5_v2.g19080.t1"/>
    </source>
</evidence>
<dbReference type="Proteomes" id="UP000887579">
    <property type="component" value="Unplaced"/>
</dbReference>
<evidence type="ECO:0000313" key="1">
    <source>
        <dbReference type="Proteomes" id="UP000887579"/>
    </source>
</evidence>
<sequence>MEFYIAKRPWQEDAWKLYIKYFEDKNNWEAMLGVYSRYCRFFLDDLKMKSEYQEKVIELKKLKKNVEKWILDLVDMETLDSEGNMLEKLKIEDFEAMLGVYSRYCRFFLDDLKMKSEYQEKVIELKKLKKNVEKWILDLVDMETLDSEGNMLEKLKIEDFVDSNEIQKYKDLIQKFHEYQNDMDIEGKIIENSDAWFTKPDFEIWKPYNITNIVQSSDLDLSNQNHMLQQKNKCEIYWNDKNMIQQQKFEFCSEMIRYISKPPKMLQKLYKTCKYFF</sequence>
<proteinExistence type="predicted"/>
<dbReference type="WBParaSite" id="ES5_v2.g19080.t1">
    <property type="protein sequence ID" value="ES5_v2.g19080.t1"/>
    <property type="gene ID" value="ES5_v2.g19080"/>
</dbReference>
<reference evidence="2" key="1">
    <citation type="submission" date="2022-11" db="UniProtKB">
        <authorList>
            <consortium name="WormBaseParasite"/>
        </authorList>
    </citation>
    <scope>IDENTIFICATION</scope>
</reference>
<organism evidence="1 2">
    <name type="scientific">Panagrolaimus sp. ES5</name>
    <dbReference type="NCBI Taxonomy" id="591445"/>
    <lineage>
        <taxon>Eukaryota</taxon>
        <taxon>Metazoa</taxon>
        <taxon>Ecdysozoa</taxon>
        <taxon>Nematoda</taxon>
        <taxon>Chromadorea</taxon>
        <taxon>Rhabditida</taxon>
        <taxon>Tylenchina</taxon>
        <taxon>Panagrolaimomorpha</taxon>
        <taxon>Panagrolaimoidea</taxon>
        <taxon>Panagrolaimidae</taxon>
        <taxon>Panagrolaimus</taxon>
    </lineage>
</organism>
<accession>A0AC34FNW3</accession>
<protein>
    <submittedName>
        <fullName evidence="2">Uncharacterized protein</fullName>
    </submittedName>
</protein>
<name>A0AC34FNW3_9BILA</name>